<dbReference type="STRING" id="1499967.U27_03219"/>
<dbReference type="eggNOG" id="COG0515">
    <property type="taxonomic scope" value="Bacteria"/>
</dbReference>
<protein>
    <recommendedName>
        <fullName evidence="1">Lcl C-terminal domain-containing protein</fullName>
    </recommendedName>
</protein>
<dbReference type="Proteomes" id="UP000030661">
    <property type="component" value="Unassembled WGS sequence"/>
</dbReference>
<evidence type="ECO:0000259" key="1">
    <source>
        <dbReference type="Pfam" id="PF07603"/>
    </source>
</evidence>
<dbReference type="HOGENOM" id="CLU_1352418_0_0_0"/>
<evidence type="ECO:0000313" key="3">
    <source>
        <dbReference type="Proteomes" id="UP000030661"/>
    </source>
</evidence>
<accession>A0A081BVA2</accession>
<proteinExistence type="predicted"/>
<dbReference type="InterPro" id="IPR011460">
    <property type="entry name" value="Lcl_C"/>
</dbReference>
<name>A0A081BVA2_VECG1</name>
<reference evidence="2" key="1">
    <citation type="journal article" date="2015" name="PeerJ">
        <title>First genomic representation of candidate bacterial phylum KSB3 points to enhanced environmental sensing as a trigger of wastewater bulking.</title>
        <authorList>
            <person name="Sekiguchi Y."/>
            <person name="Ohashi A."/>
            <person name="Parks D.H."/>
            <person name="Yamauchi T."/>
            <person name="Tyson G.W."/>
            <person name="Hugenholtz P."/>
        </authorList>
    </citation>
    <scope>NUCLEOTIDE SEQUENCE [LARGE SCALE GENOMIC DNA]</scope>
</reference>
<dbReference type="EMBL" id="DF820464">
    <property type="protein sequence ID" value="GAK56257.1"/>
    <property type="molecule type" value="Genomic_DNA"/>
</dbReference>
<dbReference type="Pfam" id="PF07603">
    <property type="entry name" value="Lcl_C"/>
    <property type="match status" value="1"/>
</dbReference>
<keyword evidence="3" id="KW-1185">Reference proteome</keyword>
<feature type="domain" description="Lcl C-terminal" evidence="1">
    <location>
        <begin position="86"/>
        <end position="200"/>
    </location>
</feature>
<sequence length="202" mass="23023">MLALMYKAFLVAAFFCVLTSCALLTPSPVLFLRSKPAQVSRVELIAFIQKYNFNHPANLSDAGLSGSVSGNFRHHYEVRMCANINVIVDKATNLMWPQVGSEERLTWMEAKDYVEHLNTTEFAGYRDWRLPTIEELASLLEFRKSPLQTLYLDPLFDQTQAICWSADILDSAANVWFVYFAHGYVSHTDADSRLYVRAVRSI</sequence>
<dbReference type="PROSITE" id="PS51257">
    <property type="entry name" value="PROKAR_LIPOPROTEIN"/>
    <property type="match status" value="1"/>
</dbReference>
<dbReference type="AlphaFoldDB" id="A0A081BVA2"/>
<gene>
    <name evidence="2" type="ORF">U27_03219</name>
</gene>
<organism evidence="2">
    <name type="scientific">Vecturithrix granuli</name>
    <dbReference type="NCBI Taxonomy" id="1499967"/>
    <lineage>
        <taxon>Bacteria</taxon>
        <taxon>Candidatus Moduliflexota</taxon>
        <taxon>Candidatus Vecturitrichia</taxon>
        <taxon>Candidatus Vecturitrichales</taxon>
        <taxon>Candidatus Vecturitrichaceae</taxon>
        <taxon>Candidatus Vecturithrix</taxon>
    </lineage>
</organism>
<evidence type="ECO:0000313" key="2">
    <source>
        <dbReference type="EMBL" id="GAK56257.1"/>
    </source>
</evidence>